<accession>A0A081BMH4</accession>
<dbReference type="EMBL" id="DF820457">
    <property type="protein sequence ID" value="GAK51590.1"/>
    <property type="molecule type" value="Genomic_DNA"/>
</dbReference>
<evidence type="ECO:0000313" key="1">
    <source>
        <dbReference type="EMBL" id="GAK51590.1"/>
    </source>
</evidence>
<gene>
    <name evidence="1" type="ORF">U14_02835</name>
</gene>
<sequence length="98" mass="10603">MYGKRRSPHTTGQNFSGFLWEITTIKETTARSTTTASAAAATTDRTGCRTAASAAGRIMTTIDGLDHRIQANGLSYSTEQLPSLTERDFSEAAAWMII</sequence>
<dbReference type="STRING" id="1499966.U14_02835"/>
<protein>
    <submittedName>
        <fullName evidence="1">Uncharacterized protein</fullName>
    </submittedName>
</protein>
<reference evidence="1 2" key="1">
    <citation type="journal article" date="2015" name="PeerJ">
        <title>First genomic representation of candidate bacterial phylum KSB3 points to enhanced environmental sensing as a trigger of wastewater bulking.</title>
        <authorList>
            <person name="Sekiguchi Y."/>
            <person name="Ohashi A."/>
            <person name="Parks D.H."/>
            <person name="Yamauchi T."/>
            <person name="Tyson G.W."/>
            <person name="Hugenholtz P."/>
        </authorList>
    </citation>
    <scope>NUCLEOTIDE SEQUENCE [LARGE SCALE GENOMIC DNA]</scope>
</reference>
<dbReference type="AlphaFoldDB" id="A0A081BMH4"/>
<dbReference type="Proteomes" id="UP000030700">
    <property type="component" value="Unassembled WGS sequence"/>
</dbReference>
<organism evidence="1 2">
    <name type="scientific">Candidatus Moduliflexus flocculans</name>
    <dbReference type="NCBI Taxonomy" id="1499966"/>
    <lineage>
        <taxon>Bacteria</taxon>
        <taxon>Candidatus Moduliflexota</taxon>
        <taxon>Candidatus Moduliflexia</taxon>
        <taxon>Candidatus Moduliflexales</taxon>
        <taxon>Candidatus Moduliflexaceae</taxon>
    </lineage>
</organism>
<proteinExistence type="predicted"/>
<name>A0A081BMH4_9BACT</name>
<dbReference type="HOGENOM" id="CLU_2328092_0_0_0"/>
<keyword evidence="2" id="KW-1185">Reference proteome</keyword>
<evidence type="ECO:0000313" key="2">
    <source>
        <dbReference type="Proteomes" id="UP000030700"/>
    </source>
</evidence>